<evidence type="ECO:0000256" key="8">
    <source>
        <dbReference type="ARBA" id="ARBA00023136"/>
    </source>
</evidence>
<dbReference type="EMBL" id="RSCL01000008">
    <property type="protein sequence ID" value="RUT05473.1"/>
    <property type="molecule type" value="Genomic_DNA"/>
</dbReference>
<keyword evidence="6 9" id="KW-0812">Transmembrane</keyword>
<evidence type="ECO:0000256" key="6">
    <source>
        <dbReference type="ARBA" id="ARBA00022692"/>
    </source>
</evidence>
<feature type="transmembrane region" description="Helical" evidence="9">
    <location>
        <begin position="65"/>
        <end position="83"/>
    </location>
</feature>
<comment type="pathway">
    <text evidence="2 9">Cofactor biosynthesis; adenosylcobalamin biosynthesis.</text>
</comment>
<dbReference type="InterPro" id="IPR004485">
    <property type="entry name" value="Cobalamin_biosynth_CobD/CbiB"/>
</dbReference>
<comment type="similarity">
    <text evidence="3 9">Belongs to the CobD/CbiB family.</text>
</comment>
<keyword evidence="5 9" id="KW-0169">Cobalamin biosynthesis</keyword>
<feature type="transmembrane region" description="Helical" evidence="9">
    <location>
        <begin position="170"/>
        <end position="195"/>
    </location>
</feature>
<protein>
    <recommendedName>
        <fullName evidence="9">Cobalamin biosynthesis protein CobD</fullName>
    </recommendedName>
</protein>
<evidence type="ECO:0000256" key="3">
    <source>
        <dbReference type="ARBA" id="ARBA00006263"/>
    </source>
</evidence>
<evidence type="ECO:0000256" key="2">
    <source>
        <dbReference type="ARBA" id="ARBA00004953"/>
    </source>
</evidence>
<evidence type="ECO:0000313" key="11">
    <source>
        <dbReference type="Proteomes" id="UP000271624"/>
    </source>
</evidence>
<dbReference type="RefSeq" id="WP_186538422.1">
    <property type="nucleotide sequence ID" value="NZ_RSCL01000008.1"/>
</dbReference>
<dbReference type="GO" id="GO:0048472">
    <property type="term" value="F:threonine-phosphate decarboxylase activity"/>
    <property type="evidence" value="ECO:0007669"/>
    <property type="project" value="InterPro"/>
</dbReference>
<reference evidence="10" key="2">
    <citation type="journal article" date="2019" name="Genome Biol. Evol.">
        <title>Day and night: Metabolic profiles and evolutionary relationships of six axenic non-marine cyanobacteria.</title>
        <authorList>
            <person name="Will S.E."/>
            <person name="Henke P."/>
            <person name="Boedeker C."/>
            <person name="Huang S."/>
            <person name="Brinkmann H."/>
            <person name="Rohde M."/>
            <person name="Jarek M."/>
            <person name="Friedl T."/>
            <person name="Seufert S."/>
            <person name="Schumacher M."/>
            <person name="Overmann J."/>
            <person name="Neumann-Schaal M."/>
            <person name="Petersen J."/>
        </authorList>
    </citation>
    <scope>NUCLEOTIDE SEQUENCE [LARGE SCALE GENOMIC DNA]</scope>
    <source>
        <strain evidence="10">PCC 7102</strain>
    </source>
</reference>
<comment type="subcellular location">
    <subcellularLocation>
        <location evidence="1 9">Cell membrane</location>
        <topology evidence="1 9">Multi-pass membrane protein</topology>
    </subcellularLocation>
</comment>
<evidence type="ECO:0000256" key="9">
    <source>
        <dbReference type="HAMAP-Rule" id="MF_00024"/>
    </source>
</evidence>
<evidence type="ECO:0000313" key="10">
    <source>
        <dbReference type="EMBL" id="RUT05473.1"/>
    </source>
</evidence>
<dbReference type="AlphaFoldDB" id="A0A3S1CLY5"/>
<feature type="transmembrane region" description="Helical" evidence="9">
    <location>
        <begin position="7"/>
        <end position="26"/>
    </location>
</feature>
<proteinExistence type="inferred from homology"/>
<feature type="transmembrane region" description="Helical" evidence="9">
    <location>
        <begin position="225"/>
        <end position="247"/>
    </location>
</feature>
<keyword evidence="11" id="KW-1185">Reference proteome</keyword>
<dbReference type="HAMAP" id="MF_00024">
    <property type="entry name" value="CobD_CbiB"/>
    <property type="match status" value="1"/>
</dbReference>
<accession>A0A3S1CLY5</accession>
<dbReference type="Pfam" id="PF03186">
    <property type="entry name" value="CobD_Cbib"/>
    <property type="match status" value="1"/>
</dbReference>
<feature type="transmembrane region" description="Helical" evidence="9">
    <location>
        <begin position="32"/>
        <end position="53"/>
    </location>
</feature>
<dbReference type="GO" id="GO:0005886">
    <property type="term" value="C:plasma membrane"/>
    <property type="evidence" value="ECO:0007669"/>
    <property type="project" value="UniProtKB-SubCell"/>
</dbReference>
<comment type="function">
    <text evidence="9">Converts cobyric acid to cobinamide by the addition of aminopropanol on the F carboxylic group.</text>
</comment>
<evidence type="ECO:0000256" key="5">
    <source>
        <dbReference type="ARBA" id="ARBA00022573"/>
    </source>
</evidence>
<dbReference type="PANTHER" id="PTHR34308:SF1">
    <property type="entry name" value="COBALAMIN BIOSYNTHESIS PROTEIN CBIB"/>
    <property type="match status" value="1"/>
</dbReference>
<feature type="transmembrane region" description="Helical" evidence="9">
    <location>
        <begin position="316"/>
        <end position="333"/>
    </location>
</feature>
<name>A0A3S1CLY5_9CYAN</name>
<dbReference type="UniPathway" id="UPA00148"/>
<comment type="caution">
    <text evidence="10">The sequence shown here is derived from an EMBL/GenBank/DDBJ whole genome shotgun (WGS) entry which is preliminary data.</text>
</comment>
<gene>
    <name evidence="9 10" type="primary">cobD</name>
    <name evidence="10" type="ORF">DSM106972_034800</name>
</gene>
<organism evidence="10 11">
    <name type="scientific">Dulcicalothrix desertica PCC 7102</name>
    <dbReference type="NCBI Taxonomy" id="232991"/>
    <lineage>
        <taxon>Bacteria</taxon>
        <taxon>Bacillati</taxon>
        <taxon>Cyanobacteriota</taxon>
        <taxon>Cyanophyceae</taxon>
        <taxon>Nostocales</taxon>
        <taxon>Calotrichaceae</taxon>
        <taxon>Dulcicalothrix</taxon>
    </lineage>
</organism>
<feature type="transmembrane region" description="Helical" evidence="9">
    <location>
        <begin position="89"/>
        <end position="108"/>
    </location>
</feature>
<dbReference type="NCBIfam" id="TIGR00380">
    <property type="entry name" value="cobal_cbiB"/>
    <property type="match status" value="1"/>
</dbReference>
<dbReference type="PANTHER" id="PTHR34308">
    <property type="entry name" value="COBALAMIN BIOSYNTHESIS PROTEIN CBIB"/>
    <property type="match status" value="1"/>
</dbReference>
<dbReference type="GO" id="GO:0015420">
    <property type="term" value="F:ABC-type vitamin B12 transporter activity"/>
    <property type="evidence" value="ECO:0007669"/>
    <property type="project" value="UniProtKB-UniRule"/>
</dbReference>
<sequence length="335" mass="36918">MVTITDKLLITNVFVLLIAALLDYLIGDPINWLHPVQVMGWVISRFTNIALFLCKNALTQRIAGILLTILLIFGTGAISSILIKATLWIHPVLGIITKCILLASCFAAKSLRNAAETVLEPLILEDTATARLNIRQFVGRDTENLSQSEILRAVLETVTENATDAVMAPLFYAIVGILISAYIPIFEPVSLALAYKASSTLDSMVGYKQQPYTYLGWFSARTEDVLTWVPCRLTVITLALISFKLLYVWNICCRDAVLDPSPNSGWSECAYAAILGVQVGGANSYRGIIKHKPKLGDNIHRIEPSSIRDSLQLTRYSFLIWLGVATSIGFLVANR</sequence>
<dbReference type="GO" id="GO:0009236">
    <property type="term" value="P:cobalamin biosynthetic process"/>
    <property type="evidence" value="ECO:0007669"/>
    <property type="project" value="UniProtKB-UniRule"/>
</dbReference>
<keyword evidence="7 9" id="KW-1133">Transmembrane helix</keyword>
<dbReference type="Proteomes" id="UP000271624">
    <property type="component" value="Unassembled WGS sequence"/>
</dbReference>
<evidence type="ECO:0000256" key="1">
    <source>
        <dbReference type="ARBA" id="ARBA00004651"/>
    </source>
</evidence>
<comment type="caution">
    <text evidence="9">Lacks conserved residue(s) required for the propagation of feature annotation.</text>
</comment>
<reference evidence="10" key="1">
    <citation type="submission" date="2018-12" db="EMBL/GenBank/DDBJ databases">
        <authorList>
            <person name="Will S."/>
            <person name="Neumann-Schaal M."/>
            <person name="Henke P."/>
        </authorList>
    </citation>
    <scope>NUCLEOTIDE SEQUENCE</scope>
    <source>
        <strain evidence="10">PCC 7102</strain>
    </source>
</reference>
<evidence type="ECO:0000256" key="7">
    <source>
        <dbReference type="ARBA" id="ARBA00022989"/>
    </source>
</evidence>
<evidence type="ECO:0000256" key="4">
    <source>
        <dbReference type="ARBA" id="ARBA00022475"/>
    </source>
</evidence>
<keyword evidence="8 9" id="KW-0472">Membrane</keyword>
<keyword evidence="4 9" id="KW-1003">Cell membrane</keyword>